<feature type="compositionally biased region" description="Polar residues" evidence="1">
    <location>
        <begin position="22"/>
        <end position="31"/>
    </location>
</feature>
<feature type="compositionally biased region" description="Basic residues" evidence="1">
    <location>
        <begin position="172"/>
        <end position="185"/>
    </location>
</feature>
<feature type="domain" description="Reverse transcriptase" evidence="2">
    <location>
        <begin position="1"/>
        <end position="322"/>
    </location>
</feature>
<proteinExistence type="predicted"/>
<evidence type="ECO:0000256" key="1">
    <source>
        <dbReference type="SAM" id="MobiDB-lite"/>
    </source>
</evidence>
<dbReference type="EMBL" id="JAJSOF020000031">
    <property type="protein sequence ID" value="KAJ4431542.1"/>
    <property type="molecule type" value="Genomic_DNA"/>
</dbReference>
<evidence type="ECO:0000259" key="2">
    <source>
        <dbReference type="PROSITE" id="PS50878"/>
    </source>
</evidence>
<dbReference type="SUPFAM" id="SSF56672">
    <property type="entry name" value="DNA/RNA polymerases"/>
    <property type="match status" value="1"/>
</dbReference>
<dbReference type="InterPro" id="IPR043128">
    <property type="entry name" value="Rev_trsase/Diguanyl_cyclase"/>
</dbReference>
<name>A0ABQ8SCY9_PERAM</name>
<feature type="compositionally biased region" description="Basic residues" evidence="1">
    <location>
        <begin position="116"/>
        <end position="165"/>
    </location>
</feature>
<dbReference type="PANTHER" id="PTHR47027:SF20">
    <property type="entry name" value="REVERSE TRANSCRIPTASE-LIKE PROTEIN WITH RNA-DIRECTED DNA POLYMERASE DOMAIN"/>
    <property type="match status" value="1"/>
</dbReference>
<feature type="compositionally biased region" description="Polar residues" evidence="1">
    <location>
        <begin position="50"/>
        <end position="60"/>
    </location>
</feature>
<dbReference type="Gene3D" id="3.30.70.270">
    <property type="match status" value="1"/>
</dbReference>
<feature type="compositionally biased region" description="Basic residues" evidence="1">
    <location>
        <begin position="77"/>
        <end position="108"/>
    </location>
</feature>
<dbReference type="PANTHER" id="PTHR47027">
    <property type="entry name" value="REVERSE TRANSCRIPTASE DOMAIN-CONTAINING PROTEIN"/>
    <property type="match status" value="1"/>
</dbReference>
<dbReference type="InterPro" id="IPR043502">
    <property type="entry name" value="DNA/RNA_pol_sf"/>
</dbReference>
<comment type="caution">
    <text evidence="3">The sequence shown here is derived from an EMBL/GenBank/DDBJ whole genome shotgun (WGS) entry which is preliminary data.</text>
</comment>
<feature type="region of interest" description="Disordered" evidence="1">
    <location>
        <begin position="22"/>
        <end position="195"/>
    </location>
</feature>
<evidence type="ECO:0000313" key="4">
    <source>
        <dbReference type="Proteomes" id="UP001148838"/>
    </source>
</evidence>
<dbReference type="Pfam" id="PF00078">
    <property type="entry name" value="RVT_1"/>
    <property type="match status" value="1"/>
</dbReference>
<evidence type="ECO:0000313" key="3">
    <source>
        <dbReference type="EMBL" id="KAJ4431542.1"/>
    </source>
</evidence>
<reference evidence="3 4" key="1">
    <citation type="journal article" date="2022" name="Allergy">
        <title>Genome assembly and annotation of Periplaneta americana reveal a comprehensive cockroach allergen profile.</title>
        <authorList>
            <person name="Wang L."/>
            <person name="Xiong Q."/>
            <person name="Saelim N."/>
            <person name="Wang L."/>
            <person name="Nong W."/>
            <person name="Wan A.T."/>
            <person name="Shi M."/>
            <person name="Liu X."/>
            <person name="Cao Q."/>
            <person name="Hui J.H.L."/>
            <person name="Sookrung N."/>
            <person name="Leung T.F."/>
            <person name="Tungtrongchitr A."/>
            <person name="Tsui S.K.W."/>
        </authorList>
    </citation>
    <scope>NUCLEOTIDE SEQUENCE [LARGE SCALE GENOMIC DNA]</scope>
    <source>
        <strain evidence="3">PWHHKU_190912</strain>
    </source>
</reference>
<dbReference type="PROSITE" id="PS50878">
    <property type="entry name" value="RT_POL"/>
    <property type="match status" value="1"/>
</dbReference>
<dbReference type="Proteomes" id="UP001148838">
    <property type="component" value="Unassembled WGS sequence"/>
</dbReference>
<dbReference type="InterPro" id="IPR000477">
    <property type="entry name" value="RT_dom"/>
</dbReference>
<gene>
    <name evidence="3" type="ORF">ANN_20141</name>
</gene>
<keyword evidence="4" id="KW-1185">Reference proteome</keyword>
<accession>A0ABQ8SCY9</accession>
<protein>
    <recommendedName>
        <fullName evidence="2">Reverse transcriptase domain-containing protein</fullName>
    </recommendedName>
</protein>
<feature type="compositionally biased region" description="Basic residues" evidence="1">
    <location>
        <begin position="35"/>
        <end position="46"/>
    </location>
</feature>
<organism evidence="3 4">
    <name type="scientific">Periplaneta americana</name>
    <name type="common">American cockroach</name>
    <name type="synonym">Blatta americana</name>
    <dbReference type="NCBI Taxonomy" id="6978"/>
    <lineage>
        <taxon>Eukaryota</taxon>
        <taxon>Metazoa</taxon>
        <taxon>Ecdysozoa</taxon>
        <taxon>Arthropoda</taxon>
        <taxon>Hexapoda</taxon>
        <taxon>Insecta</taxon>
        <taxon>Pterygota</taxon>
        <taxon>Neoptera</taxon>
        <taxon>Polyneoptera</taxon>
        <taxon>Dictyoptera</taxon>
        <taxon>Blattodea</taxon>
        <taxon>Blattoidea</taxon>
        <taxon>Blattidae</taxon>
        <taxon>Blattinae</taxon>
        <taxon>Periplaneta</taxon>
    </lineage>
</organism>
<sequence length="515" mass="60334">MKQLSVTVTMVTAWEHHSCGVTASASGSETSWPGLKRKRNPGRPHMRWSETGTGLDNSGSTEREVKAVRKLDDGKHKMGRKGRRTIRRRKSGTKTTRKSKRRKQKKKSTREVGREKTRKSKRKSWTTKRKRNSRTKESKRKSKTRKSKRKSKTRKSKRKIIRRGRGKVERVNKRRRRKSKRKNRRERASGERESQFQSDAFPIHCGLKQGDTLSPLLFNFALEYAIRKVQDNRQGLELNGLHQLLVYADDVNMLGENTQTIRENTEILLEASKATIGLEVNPEKTKYMIMSRDQNIVRNGNIKIGDLSFEEVEKFKYLGATVTNINDTREEIKRRINMGNACYYSVEKLLSSSLLSKNLKVRIYKTVILSVLLYGCETWTLTLREEHRLRVFENKVLRKIFGAKRDEATGEWRKLHNTELHALYSSPNIIRNLRSRRLRWAGHVARMGESRNAYRVLVGRPEGKRPLGRPRRRWEDNIKMDLREVGCDDRDWINLAQDRNRWRAYVRAAMNLRVP</sequence>
<feature type="compositionally biased region" description="Basic and acidic residues" evidence="1">
    <location>
        <begin position="61"/>
        <end position="76"/>
    </location>
</feature>